<dbReference type="KEGG" id="kfv:AS188_03785"/>
<keyword evidence="3" id="KW-0597">Phosphoprotein</keyword>
<feature type="transmembrane region" description="Helical" evidence="10">
    <location>
        <begin position="20"/>
        <end position="40"/>
    </location>
</feature>
<reference evidence="13 15" key="2">
    <citation type="submission" date="2019-07" db="EMBL/GenBank/DDBJ databases">
        <title>Whole genome shotgun sequence of Kocuria flava NBRC 107626.</title>
        <authorList>
            <person name="Hosoyama A."/>
            <person name="Uohara A."/>
            <person name="Ohji S."/>
            <person name="Ichikawa N."/>
        </authorList>
    </citation>
    <scope>NUCLEOTIDE SEQUENCE [LARGE SCALE GENOMIC DNA]</scope>
    <source>
        <strain evidence="13 15">NBRC 107626</strain>
    </source>
</reference>
<protein>
    <recommendedName>
        <fullName evidence="2">histidine kinase</fullName>
        <ecNumber evidence="2">2.7.13.3</ecNumber>
    </recommendedName>
</protein>
<dbReference type="GO" id="GO:0046983">
    <property type="term" value="F:protein dimerization activity"/>
    <property type="evidence" value="ECO:0007669"/>
    <property type="project" value="InterPro"/>
</dbReference>
<evidence type="ECO:0000256" key="1">
    <source>
        <dbReference type="ARBA" id="ARBA00000085"/>
    </source>
</evidence>
<dbReference type="Proteomes" id="UP000057181">
    <property type="component" value="Chromosome"/>
</dbReference>
<organism evidence="12 14">
    <name type="scientific">Kocuria flava</name>
    <dbReference type="NCBI Taxonomy" id="446860"/>
    <lineage>
        <taxon>Bacteria</taxon>
        <taxon>Bacillati</taxon>
        <taxon>Actinomycetota</taxon>
        <taxon>Actinomycetes</taxon>
        <taxon>Micrococcales</taxon>
        <taxon>Micrococcaceae</taxon>
        <taxon>Kocuria</taxon>
    </lineage>
</organism>
<evidence type="ECO:0000256" key="10">
    <source>
        <dbReference type="SAM" id="Phobius"/>
    </source>
</evidence>
<feature type="region of interest" description="Disordered" evidence="9">
    <location>
        <begin position="344"/>
        <end position="363"/>
    </location>
</feature>
<dbReference type="Pfam" id="PF07730">
    <property type="entry name" value="HisKA_3"/>
    <property type="match status" value="1"/>
</dbReference>
<keyword evidence="10" id="KW-0472">Membrane</keyword>
<dbReference type="InterPro" id="IPR036890">
    <property type="entry name" value="HATPase_C_sf"/>
</dbReference>
<dbReference type="InterPro" id="IPR050482">
    <property type="entry name" value="Sensor_HK_TwoCompSys"/>
</dbReference>
<evidence type="ECO:0000256" key="3">
    <source>
        <dbReference type="ARBA" id="ARBA00022553"/>
    </source>
</evidence>
<evidence type="ECO:0000259" key="11">
    <source>
        <dbReference type="SMART" id="SM00387"/>
    </source>
</evidence>
<dbReference type="InterPro" id="IPR003594">
    <property type="entry name" value="HATPase_dom"/>
</dbReference>
<dbReference type="Proteomes" id="UP000321155">
    <property type="component" value="Unassembled WGS sequence"/>
</dbReference>
<keyword evidence="4" id="KW-0808">Transferase</keyword>
<evidence type="ECO:0000256" key="4">
    <source>
        <dbReference type="ARBA" id="ARBA00022679"/>
    </source>
</evidence>
<dbReference type="AlphaFoldDB" id="A0A0U2WR84"/>
<dbReference type="InterPro" id="IPR011712">
    <property type="entry name" value="Sig_transdc_His_kin_sub3_dim/P"/>
</dbReference>
<keyword evidence="15" id="KW-1185">Reference proteome</keyword>
<keyword evidence="6 12" id="KW-0418">Kinase</keyword>
<keyword evidence="10" id="KW-0812">Transmembrane</keyword>
<dbReference type="PANTHER" id="PTHR24421">
    <property type="entry name" value="NITRATE/NITRITE SENSOR PROTEIN NARX-RELATED"/>
    <property type="match status" value="1"/>
</dbReference>
<dbReference type="SUPFAM" id="SSF55874">
    <property type="entry name" value="ATPase domain of HSP90 chaperone/DNA topoisomerase II/histidine kinase"/>
    <property type="match status" value="1"/>
</dbReference>
<dbReference type="STRING" id="446860.AS188_03785"/>
<dbReference type="GO" id="GO:0016020">
    <property type="term" value="C:membrane"/>
    <property type="evidence" value="ECO:0007669"/>
    <property type="project" value="InterPro"/>
</dbReference>
<proteinExistence type="predicted"/>
<dbReference type="Gene3D" id="3.30.565.10">
    <property type="entry name" value="Histidine kinase-like ATPase, C-terminal domain"/>
    <property type="match status" value="1"/>
</dbReference>
<dbReference type="GO" id="GO:0000155">
    <property type="term" value="F:phosphorelay sensor kinase activity"/>
    <property type="evidence" value="ECO:0007669"/>
    <property type="project" value="InterPro"/>
</dbReference>
<dbReference type="EC" id="2.7.13.3" evidence="2"/>
<evidence type="ECO:0000313" key="12">
    <source>
        <dbReference type="EMBL" id="ALU39012.1"/>
    </source>
</evidence>
<evidence type="ECO:0000256" key="9">
    <source>
        <dbReference type="SAM" id="MobiDB-lite"/>
    </source>
</evidence>
<keyword evidence="7" id="KW-0067">ATP-binding</keyword>
<name>A0A0U2WR84_9MICC</name>
<evidence type="ECO:0000256" key="6">
    <source>
        <dbReference type="ARBA" id="ARBA00022777"/>
    </source>
</evidence>
<keyword evidence="5" id="KW-0547">Nucleotide-binding</keyword>
<dbReference type="Gene3D" id="1.20.5.1930">
    <property type="match status" value="1"/>
</dbReference>
<evidence type="ECO:0000313" key="14">
    <source>
        <dbReference type="Proteomes" id="UP000057181"/>
    </source>
</evidence>
<dbReference type="GO" id="GO:0005524">
    <property type="term" value="F:ATP binding"/>
    <property type="evidence" value="ECO:0007669"/>
    <property type="project" value="UniProtKB-KW"/>
</dbReference>
<keyword evidence="10" id="KW-1133">Transmembrane helix</keyword>
<dbReference type="OrthoDB" id="227596at2"/>
<accession>A0A0U2WR84</accession>
<dbReference type="PANTHER" id="PTHR24421:SF10">
    <property type="entry name" value="NITRATE_NITRITE SENSOR PROTEIN NARQ"/>
    <property type="match status" value="1"/>
</dbReference>
<feature type="transmembrane region" description="Helical" evidence="10">
    <location>
        <begin position="81"/>
        <end position="106"/>
    </location>
</feature>
<dbReference type="SMART" id="SM00387">
    <property type="entry name" value="HATPase_c"/>
    <property type="match status" value="1"/>
</dbReference>
<evidence type="ECO:0000256" key="7">
    <source>
        <dbReference type="ARBA" id="ARBA00022840"/>
    </source>
</evidence>
<feature type="transmembrane region" description="Helical" evidence="10">
    <location>
        <begin position="136"/>
        <end position="159"/>
    </location>
</feature>
<dbReference type="EMBL" id="CP013254">
    <property type="protein sequence ID" value="ALU39012.1"/>
    <property type="molecule type" value="Genomic_DNA"/>
</dbReference>
<evidence type="ECO:0000256" key="8">
    <source>
        <dbReference type="ARBA" id="ARBA00023012"/>
    </source>
</evidence>
<feature type="domain" description="Histidine kinase/HSP90-like ATPase" evidence="11">
    <location>
        <begin position="301"/>
        <end position="401"/>
    </location>
</feature>
<evidence type="ECO:0000313" key="15">
    <source>
        <dbReference type="Proteomes" id="UP000321155"/>
    </source>
</evidence>
<dbReference type="Pfam" id="PF02518">
    <property type="entry name" value="HATPase_c"/>
    <property type="match status" value="1"/>
</dbReference>
<dbReference type="EMBL" id="BJZR01000012">
    <property type="protein sequence ID" value="GEO91417.1"/>
    <property type="molecule type" value="Genomic_DNA"/>
</dbReference>
<feature type="transmembrane region" description="Helical" evidence="10">
    <location>
        <begin position="52"/>
        <end position="69"/>
    </location>
</feature>
<evidence type="ECO:0000256" key="5">
    <source>
        <dbReference type="ARBA" id="ARBA00022741"/>
    </source>
</evidence>
<keyword evidence="8" id="KW-0902">Two-component regulatory system</keyword>
<evidence type="ECO:0000313" key="13">
    <source>
        <dbReference type="EMBL" id="GEO91417.1"/>
    </source>
</evidence>
<reference evidence="12 14" key="1">
    <citation type="submission" date="2015-11" db="EMBL/GenBank/DDBJ databases">
        <title>Complete Genome Sequence of Kocuria flava strain HO-9041.</title>
        <authorList>
            <person name="Zhou M."/>
            <person name="Dai J."/>
        </authorList>
    </citation>
    <scope>NUCLEOTIDE SEQUENCE [LARGE SCALE GENOMIC DNA]</scope>
    <source>
        <strain evidence="12 14">HO-9041</strain>
    </source>
</reference>
<sequence>MPSTVATRTAPRPAGEVDPRLVDGVLAAAMAVVVAVVAAADLEGTGRAGAPAYLFAAGFGAVLLARRHAPRTVLALTVLGIFVYYVFQLPPIGIALPAVAALFSAAEADRTRSVVTAGAVLVSVAAYFRVDEGLPVSYLVSYDLLTDIALVAAAVALGVSVRSRRELRVQQERLRALTAAEERREAERRLQAEKAGIARDLHDTVGHTMSVIAVHGSVAAEALGRDDDAVARALEQIRSAASATLRELRTTVKLLRTPGADPAERSSIGLAGLPQLLATAEDTDVAVTARIDVDPAELDATIDAAAYRIVQESLTNVLRHSGARHAVVAARLRDGTLDLSITDDGRGTPPGTAPVRAAGTGRDGRGLAGMAERVGLLGGTLTAGPRDGSGFEVRATLPARLGP</sequence>
<dbReference type="RefSeq" id="WP_058857724.1">
    <property type="nucleotide sequence ID" value="NZ_BJZR01000012.1"/>
</dbReference>
<comment type="catalytic activity">
    <reaction evidence="1">
        <text>ATP + protein L-histidine = ADP + protein N-phospho-L-histidine.</text>
        <dbReference type="EC" id="2.7.13.3"/>
    </reaction>
</comment>
<dbReference type="CDD" id="cd16917">
    <property type="entry name" value="HATPase_UhpB-NarQ-NarX-like"/>
    <property type="match status" value="1"/>
</dbReference>
<evidence type="ECO:0000256" key="2">
    <source>
        <dbReference type="ARBA" id="ARBA00012438"/>
    </source>
</evidence>
<gene>
    <name evidence="12" type="ORF">AS188_03785</name>
    <name evidence="13" type="ORF">KFL01_07230</name>
</gene>